<gene>
    <name evidence="4" type="ORF">FFZ77_23860</name>
</gene>
<protein>
    <submittedName>
        <fullName evidence="4">M23 family metallopeptidase</fullName>
    </submittedName>
</protein>
<name>A0ABW9NYX0_9ACTN</name>
<evidence type="ECO:0000256" key="1">
    <source>
        <dbReference type="SAM" id="SignalP"/>
    </source>
</evidence>
<dbReference type="InterPro" id="IPR016047">
    <property type="entry name" value="M23ase_b-sheet_dom"/>
</dbReference>
<dbReference type="InterPro" id="IPR006311">
    <property type="entry name" value="TAT_signal"/>
</dbReference>
<feature type="chain" id="PRO_5045538762" evidence="1">
    <location>
        <begin position="33"/>
        <end position="235"/>
    </location>
</feature>
<accession>A0ABW9NYX0</accession>
<dbReference type="CDD" id="cd12797">
    <property type="entry name" value="M23_peptidase"/>
    <property type="match status" value="1"/>
</dbReference>
<comment type="caution">
    <text evidence="4">The sequence shown here is derived from an EMBL/GenBank/DDBJ whole genome shotgun (WGS) entry which is preliminary data.</text>
</comment>
<dbReference type="PANTHER" id="PTHR21666">
    <property type="entry name" value="PEPTIDASE-RELATED"/>
    <property type="match status" value="1"/>
</dbReference>
<organism evidence="4 5">
    <name type="scientific">Streptomyces katsurahamanus</name>
    <dbReference type="NCBI Taxonomy" id="2577098"/>
    <lineage>
        <taxon>Bacteria</taxon>
        <taxon>Bacillati</taxon>
        <taxon>Actinomycetota</taxon>
        <taxon>Actinomycetes</taxon>
        <taxon>Kitasatosporales</taxon>
        <taxon>Streptomycetaceae</taxon>
        <taxon>Streptomyces</taxon>
    </lineage>
</organism>
<dbReference type="PROSITE" id="PS51318">
    <property type="entry name" value="TAT"/>
    <property type="match status" value="1"/>
</dbReference>
<dbReference type="PANTHER" id="PTHR21666:SF270">
    <property type="entry name" value="MUREIN HYDROLASE ACTIVATOR ENVC"/>
    <property type="match status" value="1"/>
</dbReference>
<dbReference type="Proteomes" id="UP000460558">
    <property type="component" value="Unassembled WGS sequence"/>
</dbReference>
<dbReference type="Gene3D" id="2.70.70.10">
    <property type="entry name" value="Glucose Permease (Domain IIA)"/>
    <property type="match status" value="1"/>
</dbReference>
<dbReference type="SUPFAM" id="SSF89372">
    <property type="entry name" value="Fucose-specific lectin"/>
    <property type="match status" value="1"/>
</dbReference>
<dbReference type="EMBL" id="VDEQ01000266">
    <property type="protein sequence ID" value="MQS38526.1"/>
    <property type="molecule type" value="Genomic_DNA"/>
</dbReference>
<reference evidence="4 5" key="1">
    <citation type="submission" date="2019-06" db="EMBL/GenBank/DDBJ databases">
        <title>Comparative genomics and metabolomics analyses of clavulanic acid producing Streptomyces species provides insight into specialized metabolism and evolution of beta-lactam biosynthetic gene clusters.</title>
        <authorList>
            <person name="Moore M.A."/>
            <person name="Cruz-Morales P."/>
            <person name="Barona Gomez F."/>
            <person name="Kapil T."/>
        </authorList>
    </citation>
    <scope>NUCLEOTIDE SEQUENCE [LARGE SCALE GENOMIC DNA]</scope>
    <source>
        <strain evidence="4 5">T-272</strain>
    </source>
</reference>
<dbReference type="RefSeq" id="WP_323372157.1">
    <property type="nucleotide sequence ID" value="NZ_VDEQ01000266.1"/>
</dbReference>
<evidence type="ECO:0000313" key="4">
    <source>
        <dbReference type="EMBL" id="MQS38526.1"/>
    </source>
</evidence>
<dbReference type="Pfam" id="PF26607">
    <property type="entry name" value="DUF8189"/>
    <property type="match status" value="1"/>
</dbReference>
<feature type="domain" description="PLL-like beta propeller" evidence="3">
    <location>
        <begin position="188"/>
        <end position="225"/>
    </location>
</feature>
<feature type="domain" description="M23ase beta-sheet core" evidence="2">
    <location>
        <begin position="55"/>
        <end position="143"/>
    </location>
</feature>
<evidence type="ECO:0000313" key="5">
    <source>
        <dbReference type="Proteomes" id="UP000460558"/>
    </source>
</evidence>
<sequence>MLPGLSRRALRLVLAATTALLPALVTTTPAAAAQSAGFAGSCPASGFVSQYYSDAHNGIDIANDYGTPIHAVGDGEVIDSGPVSGYGQWIRILHPDGTVTEYGHMYQRYVAVGEHVVAGQRIALMGSEGQSSGPHLHLRVWGDRTTNHRTNPVPYLEARGVELPCTPGSGPRPVPLVYPVESGRVVSARSADGRLEVFAAGADGVHHAWQLAANGGWSAWESLGGPGGAELAIAP</sequence>
<dbReference type="SUPFAM" id="SSF51261">
    <property type="entry name" value="Duplicated hybrid motif"/>
    <property type="match status" value="1"/>
</dbReference>
<dbReference type="InterPro" id="IPR050570">
    <property type="entry name" value="Cell_wall_metabolism_enzyme"/>
</dbReference>
<proteinExistence type="predicted"/>
<feature type="non-terminal residue" evidence="4">
    <location>
        <position position="235"/>
    </location>
</feature>
<dbReference type="InterPro" id="IPR011055">
    <property type="entry name" value="Dup_hybrid_motif"/>
</dbReference>
<evidence type="ECO:0000259" key="3">
    <source>
        <dbReference type="Pfam" id="PF26607"/>
    </source>
</evidence>
<dbReference type="InterPro" id="IPR058502">
    <property type="entry name" value="PLL-like_beta-prop"/>
</dbReference>
<dbReference type="Pfam" id="PF01551">
    <property type="entry name" value="Peptidase_M23"/>
    <property type="match status" value="1"/>
</dbReference>
<evidence type="ECO:0000259" key="2">
    <source>
        <dbReference type="Pfam" id="PF01551"/>
    </source>
</evidence>
<feature type="signal peptide" evidence="1">
    <location>
        <begin position="1"/>
        <end position="32"/>
    </location>
</feature>
<keyword evidence="5" id="KW-1185">Reference proteome</keyword>
<keyword evidence="1" id="KW-0732">Signal</keyword>